<protein>
    <submittedName>
        <fullName evidence="1">Uncharacterized protein</fullName>
    </submittedName>
</protein>
<accession>A0A6C0HH74</accession>
<name>A0A6C0HH74_9ZZZZ</name>
<dbReference type="AlphaFoldDB" id="A0A6C0HH74"/>
<proteinExistence type="predicted"/>
<sequence>METIITPASLDIAVIRENIRCPDDVVAGHLITKEVRHEQHGIVAGGGGSMKPEIYQRAKIVEGTGIPCSHTIVRINKRTGEMHDIAHPMKYENGFDYTENFDGMQKICENTIWINLKSVVGKGGSQTRTLRDECYPFIDAQLNYLLKSNTTTCFFANIFDGEEAAARMPMFNYLLNQPQFTNIKKYVYIGDLKNYFDWLKASI</sequence>
<evidence type="ECO:0000313" key="1">
    <source>
        <dbReference type="EMBL" id="QHT79804.1"/>
    </source>
</evidence>
<dbReference type="EMBL" id="MN739955">
    <property type="protein sequence ID" value="QHT79804.1"/>
    <property type="molecule type" value="Genomic_DNA"/>
</dbReference>
<reference evidence="1" key="1">
    <citation type="journal article" date="2020" name="Nature">
        <title>Giant virus diversity and host interactions through global metagenomics.</title>
        <authorList>
            <person name="Schulz F."/>
            <person name="Roux S."/>
            <person name="Paez-Espino D."/>
            <person name="Jungbluth S."/>
            <person name="Walsh D.A."/>
            <person name="Denef V.J."/>
            <person name="McMahon K.D."/>
            <person name="Konstantinidis K.T."/>
            <person name="Eloe-Fadrosh E.A."/>
            <person name="Kyrpides N.C."/>
            <person name="Woyke T."/>
        </authorList>
    </citation>
    <scope>NUCLEOTIDE SEQUENCE</scope>
    <source>
        <strain evidence="1">GVMAG-M-3300023184-105</strain>
    </source>
</reference>
<organism evidence="1">
    <name type="scientific">viral metagenome</name>
    <dbReference type="NCBI Taxonomy" id="1070528"/>
    <lineage>
        <taxon>unclassified sequences</taxon>
        <taxon>metagenomes</taxon>
        <taxon>organismal metagenomes</taxon>
    </lineage>
</organism>